<comment type="caution">
    <text evidence="2">The sequence shown here is derived from an EMBL/GenBank/DDBJ whole genome shotgun (WGS) entry which is preliminary data.</text>
</comment>
<evidence type="ECO:0000313" key="3">
    <source>
        <dbReference type="Proteomes" id="UP000015453"/>
    </source>
</evidence>
<proteinExistence type="predicted"/>
<keyword evidence="3" id="KW-1185">Reference proteome</keyword>
<dbReference type="GO" id="GO:0016491">
    <property type="term" value="F:oxidoreductase activity"/>
    <property type="evidence" value="ECO:0007669"/>
    <property type="project" value="UniProtKB-KW"/>
</dbReference>
<evidence type="ECO:0000313" key="2">
    <source>
        <dbReference type="EMBL" id="EPS67857.1"/>
    </source>
</evidence>
<name>S8E672_9LAMI</name>
<accession>S8E672</accession>
<dbReference type="Proteomes" id="UP000015453">
    <property type="component" value="Unassembled WGS sequence"/>
</dbReference>
<dbReference type="AlphaFoldDB" id="S8E672"/>
<dbReference type="Gene3D" id="3.60.130.10">
    <property type="entry name" value="Clavaminate synthase-like"/>
    <property type="match status" value="1"/>
</dbReference>
<dbReference type="PANTHER" id="PTHR10696">
    <property type="entry name" value="GAMMA-BUTYROBETAINE HYDROXYLASE-RELATED"/>
    <property type="match status" value="1"/>
</dbReference>
<dbReference type="PANTHER" id="PTHR10696:SF21">
    <property type="entry name" value="TAUD_TFDA-LIKE DOMAIN-CONTAINING PROTEIN"/>
    <property type="match status" value="1"/>
</dbReference>
<evidence type="ECO:0000256" key="1">
    <source>
        <dbReference type="ARBA" id="ARBA00023002"/>
    </source>
</evidence>
<feature type="non-terminal residue" evidence="2">
    <location>
        <position position="84"/>
    </location>
</feature>
<protein>
    <submittedName>
        <fullName evidence="2">Uncharacterized protein</fullName>
    </submittedName>
</protein>
<sequence>MAEKSSFFLQTHVPHQKNYDGITFPAVLTPTNTASDLFEAVAEKKPWLESLLHRHGAVLFRGFGSVTTAKEFNDVVEAFGYDEL</sequence>
<gene>
    <name evidence="2" type="ORF">M569_06918</name>
</gene>
<dbReference type="SUPFAM" id="SSF51197">
    <property type="entry name" value="Clavaminate synthase-like"/>
    <property type="match status" value="1"/>
</dbReference>
<dbReference type="InterPro" id="IPR050411">
    <property type="entry name" value="AlphaKG_dependent_hydroxylases"/>
</dbReference>
<reference evidence="2 3" key="1">
    <citation type="journal article" date="2013" name="BMC Genomics">
        <title>The miniature genome of a carnivorous plant Genlisea aurea contains a low number of genes and short non-coding sequences.</title>
        <authorList>
            <person name="Leushkin E.V."/>
            <person name="Sutormin R.A."/>
            <person name="Nabieva E.R."/>
            <person name="Penin A.A."/>
            <person name="Kondrashov A.S."/>
            <person name="Logacheva M.D."/>
        </authorList>
    </citation>
    <scope>NUCLEOTIDE SEQUENCE [LARGE SCALE GENOMIC DNA]</scope>
</reference>
<dbReference type="InterPro" id="IPR042098">
    <property type="entry name" value="TauD-like_sf"/>
</dbReference>
<keyword evidence="1" id="KW-0560">Oxidoreductase</keyword>
<dbReference type="OrthoDB" id="408743at2759"/>
<organism evidence="2 3">
    <name type="scientific">Genlisea aurea</name>
    <dbReference type="NCBI Taxonomy" id="192259"/>
    <lineage>
        <taxon>Eukaryota</taxon>
        <taxon>Viridiplantae</taxon>
        <taxon>Streptophyta</taxon>
        <taxon>Embryophyta</taxon>
        <taxon>Tracheophyta</taxon>
        <taxon>Spermatophyta</taxon>
        <taxon>Magnoliopsida</taxon>
        <taxon>eudicotyledons</taxon>
        <taxon>Gunneridae</taxon>
        <taxon>Pentapetalae</taxon>
        <taxon>asterids</taxon>
        <taxon>lamiids</taxon>
        <taxon>Lamiales</taxon>
        <taxon>Lentibulariaceae</taxon>
        <taxon>Genlisea</taxon>
    </lineage>
</organism>
<dbReference type="EMBL" id="AUSU01002888">
    <property type="protein sequence ID" value="EPS67857.1"/>
    <property type="molecule type" value="Genomic_DNA"/>
</dbReference>